<dbReference type="InterPro" id="IPR036390">
    <property type="entry name" value="WH_DNA-bd_sf"/>
</dbReference>
<gene>
    <name evidence="12" type="primary">lexA</name>
    <name evidence="16" type="ORF">SAMN02910432_01923</name>
</gene>
<feature type="site" description="Cleavage; by autolysis" evidence="12">
    <location>
        <begin position="95"/>
        <end position="96"/>
    </location>
</feature>
<dbReference type="InterPro" id="IPR015927">
    <property type="entry name" value="Peptidase_S24_S26A/B/C"/>
</dbReference>
<dbReference type="EC" id="3.4.21.88" evidence="12"/>
<comment type="similarity">
    <text evidence="1 12 13">Belongs to the peptidase S24 family.</text>
</comment>
<feature type="domain" description="LexA repressor DNA-binding" evidence="15">
    <location>
        <begin position="8"/>
        <end position="67"/>
    </location>
</feature>
<protein>
    <recommendedName>
        <fullName evidence="12">LexA repressor</fullName>
        <ecNumber evidence="12">3.4.21.88</ecNumber>
    </recommendedName>
</protein>
<feature type="active site" description="For autocatalytic cleavage activity" evidence="12">
    <location>
        <position position="130"/>
    </location>
</feature>
<dbReference type="InterPro" id="IPR006200">
    <property type="entry name" value="LexA"/>
</dbReference>
<dbReference type="Proteomes" id="UP000182635">
    <property type="component" value="Unassembled WGS sequence"/>
</dbReference>
<keyword evidence="5 12" id="KW-0378">Hydrolase</keyword>
<dbReference type="PRINTS" id="PR00726">
    <property type="entry name" value="LEXASERPTASE"/>
</dbReference>
<evidence type="ECO:0000259" key="14">
    <source>
        <dbReference type="Pfam" id="PF00717"/>
    </source>
</evidence>
<dbReference type="RefSeq" id="WP_014073333.1">
    <property type="nucleotide sequence ID" value="NZ_AYYL01000048.1"/>
</dbReference>
<evidence type="ECO:0000256" key="9">
    <source>
        <dbReference type="ARBA" id="ARBA00023163"/>
    </source>
</evidence>
<dbReference type="NCBIfam" id="TIGR00498">
    <property type="entry name" value="lexA"/>
    <property type="match status" value="1"/>
</dbReference>
<comment type="catalytic activity">
    <reaction evidence="12">
        <text>Hydrolysis of Ala-|-Gly bond in repressor LexA.</text>
        <dbReference type="EC" id="3.4.21.88"/>
    </reaction>
</comment>
<dbReference type="OrthoDB" id="9802364at2"/>
<dbReference type="InterPro" id="IPR039418">
    <property type="entry name" value="LexA-like"/>
</dbReference>
<dbReference type="InterPro" id="IPR036388">
    <property type="entry name" value="WH-like_DNA-bd_sf"/>
</dbReference>
<evidence type="ECO:0000313" key="16">
    <source>
        <dbReference type="EMBL" id="SFG58011.1"/>
    </source>
</evidence>
<feature type="domain" description="Peptidase S24/S26A/S26B/S26C" evidence="14">
    <location>
        <begin position="88"/>
        <end position="201"/>
    </location>
</feature>
<accession>A0A1I2T6U6</accession>
<dbReference type="Gene3D" id="1.10.10.10">
    <property type="entry name" value="Winged helix-like DNA-binding domain superfamily/Winged helix DNA-binding domain"/>
    <property type="match status" value="1"/>
</dbReference>
<dbReference type="PANTHER" id="PTHR33516">
    <property type="entry name" value="LEXA REPRESSOR"/>
    <property type="match status" value="1"/>
</dbReference>
<feature type="DNA-binding region" description="H-T-H motif" evidence="12">
    <location>
        <begin position="30"/>
        <end position="50"/>
    </location>
</feature>
<keyword evidence="10 12" id="KW-0234">DNA repair</keyword>
<dbReference type="PANTHER" id="PTHR33516:SF2">
    <property type="entry name" value="LEXA REPRESSOR-RELATED"/>
    <property type="match status" value="1"/>
</dbReference>
<evidence type="ECO:0000256" key="2">
    <source>
        <dbReference type="ARBA" id="ARBA00022491"/>
    </source>
</evidence>
<dbReference type="Gene3D" id="2.10.109.10">
    <property type="entry name" value="Umud Fragment, subunit A"/>
    <property type="match status" value="1"/>
</dbReference>
<dbReference type="GO" id="GO:0006281">
    <property type="term" value="P:DNA repair"/>
    <property type="evidence" value="ECO:0007669"/>
    <property type="project" value="UniProtKB-UniRule"/>
</dbReference>
<dbReference type="SUPFAM" id="SSF46785">
    <property type="entry name" value="Winged helix' DNA-binding domain"/>
    <property type="match status" value="1"/>
</dbReference>
<evidence type="ECO:0000313" key="17">
    <source>
        <dbReference type="Proteomes" id="UP000182635"/>
    </source>
</evidence>
<keyword evidence="9 12" id="KW-0804">Transcription</keyword>
<dbReference type="GeneID" id="29803076"/>
<keyword evidence="2 12" id="KW-0678">Repressor</keyword>
<comment type="subunit">
    <text evidence="12">Homodimer.</text>
</comment>
<organism evidence="16 17">
    <name type="scientific">Ligilactobacillus ruminis DSM 20403 = NBRC 102161</name>
    <dbReference type="NCBI Taxonomy" id="1423798"/>
    <lineage>
        <taxon>Bacteria</taxon>
        <taxon>Bacillati</taxon>
        <taxon>Bacillota</taxon>
        <taxon>Bacilli</taxon>
        <taxon>Lactobacillales</taxon>
        <taxon>Lactobacillaceae</taxon>
        <taxon>Ligilactobacillus</taxon>
    </lineage>
</organism>
<evidence type="ECO:0000256" key="1">
    <source>
        <dbReference type="ARBA" id="ARBA00007484"/>
    </source>
</evidence>
<dbReference type="EMBL" id="FOPI01000043">
    <property type="protein sequence ID" value="SFG58011.1"/>
    <property type="molecule type" value="Genomic_DNA"/>
</dbReference>
<dbReference type="GO" id="GO:0003677">
    <property type="term" value="F:DNA binding"/>
    <property type="evidence" value="ECO:0007669"/>
    <property type="project" value="UniProtKB-UniRule"/>
</dbReference>
<feature type="active site" description="For autocatalytic cleavage activity" evidence="12">
    <location>
        <position position="168"/>
    </location>
</feature>
<dbReference type="Pfam" id="PF00717">
    <property type="entry name" value="Peptidase_S24"/>
    <property type="match status" value="1"/>
</dbReference>
<evidence type="ECO:0000256" key="5">
    <source>
        <dbReference type="ARBA" id="ARBA00022801"/>
    </source>
</evidence>
<dbReference type="InterPro" id="IPR036286">
    <property type="entry name" value="LexA/Signal_pep-like_sf"/>
</dbReference>
<evidence type="ECO:0000256" key="11">
    <source>
        <dbReference type="ARBA" id="ARBA00023236"/>
    </source>
</evidence>
<name>A0A1I2T6U6_9LACO</name>
<proteinExistence type="inferred from homology"/>
<evidence type="ECO:0000256" key="6">
    <source>
        <dbReference type="ARBA" id="ARBA00022813"/>
    </source>
</evidence>
<evidence type="ECO:0000256" key="8">
    <source>
        <dbReference type="ARBA" id="ARBA00023125"/>
    </source>
</evidence>
<dbReference type="GO" id="GO:0009432">
    <property type="term" value="P:SOS response"/>
    <property type="evidence" value="ECO:0007669"/>
    <property type="project" value="UniProtKB-UniRule"/>
</dbReference>
<keyword evidence="7 12" id="KW-0805">Transcription regulation</keyword>
<dbReference type="InterPro" id="IPR006199">
    <property type="entry name" value="LexA_DNA-bd_dom"/>
</dbReference>
<evidence type="ECO:0000256" key="12">
    <source>
        <dbReference type="HAMAP-Rule" id="MF_00015"/>
    </source>
</evidence>
<evidence type="ECO:0000256" key="10">
    <source>
        <dbReference type="ARBA" id="ARBA00023204"/>
    </source>
</evidence>
<dbReference type="InterPro" id="IPR006197">
    <property type="entry name" value="Peptidase_S24_LexA"/>
</dbReference>
<reference evidence="17" key="1">
    <citation type="submission" date="2016-10" db="EMBL/GenBank/DDBJ databases">
        <authorList>
            <person name="Varghese N."/>
            <person name="Submissions S."/>
        </authorList>
    </citation>
    <scope>NUCLEOTIDE SEQUENCE [LARGE SCALE GENOMIC DNA]</scope>
    <source>
        <strain evidence="17">DSM 20403</strain>
    </source>
</reference>
<evidence type="ECO:0000259" key="15">
    <source>
        <dbReference type="Pfam" id="PF01726"/>
    </source>
</evidence>
<keyword evidence="3 12" id="KW-0235">DNA replication</keyword>
<dbReference type="GO" id="GO:0006260">
    <property type="term" value="P:DNA replication"/>
    <property type="evidence" value="ECO:0007669"/>
    <property type="project" value="UniProtKB-UniRule"/>
</dbReference>
<keyword evidence="8 12" id="KW-0238">DNA-binding</keyword>
<dbReference type="GO" id="GO:0045892">
    <property type="term" value="P:negative regulation of DNA-templated transcription"/>
    <property type="evidence" value="ECO:0007669"/>
    <property type="project" value="UniProtKB-UniRule"/>
</dbReference>
<evidence type="ECO:0000256" key="3">
    <source>
        <dbReference type="ARBA" id="ARBA00022705"/>
    </source>
</evidence>
<evidence type="ECO:0000256" key="4">
    <source>
        <dbReference type="ARBA" id="ARBA00022763"/>
    </source>
</evidence>
<dbReference type="AlphaFoldDB" id="A0A1I2T6U6"/>
<evidence type="ECO:0000256" key="7">
    <source>
        <dbReference type="ARBA" id="ARBA00023015"/>
    </source>
</evidence>
<dbReference type="GO" id="GO:0004252">
    <property type="term" value="F:serine-type endopeptidase activity"/>
    <property type="evidence" value="ECO:0007669"/>
    <property type="project" value="UniProtKB-UniRule"/>
</dbReference>
<dbReference type="SUPFAM" id="SSF51306">
    <property type="entry name" value="LexA/Signal peptidase"/>
    <property type="match status" value="1"/>
</dbReference>
<dbReference type="InterPro" id="IPR050077">
    <property type="entry name" value="LexA_repressor"/>
</dbReference>
<dbReference type="GO" id="GO:0006508">
    <property type="term" value="P:proteolysis"/>
    <property type="evidence" value="ECO:0007669"/>
    <property type="project" value="InterPro"/>
</dbReference>
<dbReference type="CDD" id="cd06529">
    <property type="entry name" value="S24_LexA-like"/>
    <property type="match status" value="1"/>
</dbReference>
<keyword evidence="4 12" id="KW-0227">DNA damage</keyword>
<comment type="function">
    <text evidence="12">Represses a number of genes involved in the response to DNA damage (SOS response), including recA and lexA. In the presence of single-stranded DNA, RecA interacts with LexA causing an autocatalytic cleavage which disrupts the DNA-binding part of LexA, leading to derepression of the SOS regulon and eventually DNA repair.</text>
</comment>
<evidence type="ECO:0000256" key="13">
    <source>
        <dbReference type="RuleBase" id="RU003991"/>
    </source>
</evidence>
<keyword evidence="11 12" id="KW-0742">SOS response</keyword>
<keyword evidence="6 12" id="KW-0068">Autocatalytic cleavage</keyword>
<sequence length="209" mass="23492">MPKKPSEKRQIKVLRYIYNTVQEKGYPPTVREICKAVELSSTSTVHGHLARLAKRGYLKKDPTKPRAMEITPEGLEAIGETPKKTKIPVIGTVTAGAPILAVEETTEYFPLPPEFESADDLFMLTIRGESMINAGILNSDQVIVRKQNYADNGDIVIAMTEDNEATCKRFFKERDHYRLQPENDTMAPIILNSVSIVGKVIGLYRNMIR</sequence>
<dbReference type="HAMAP" id="MF_00015">
    <property type="entry name" value="LexA"/>
    <property type="match status" value="1"/>
</dbReference>
<dbReference type="Pfam" id="PF01726">
    <property type="entry name" value="LexA_DNA_bind"/>
    <property type="match status" value="1"/>
</dbReference>
<dbReference type="FunFam" id="2.10.109.10:FF:000001">
    <property type="entry name" value="LexA repressor"/>
    <property type="match status" value="1"/>
</dbReference>